<dbReference type="InterPro" id="IPR041642">
    <property type="entry name" value="KstR_C"/>
</dbReference>
<dbReference type="GO" id="GO:0000976">
    <property type="term" value="F:transcription cis-regulatory region binding"/>
    <property type="evidence" value="ECO:0007669"/>
    <property type="project" value="TreeGrafter"/>
</dbReference>
<dbReference type="PANTHER" id="PTHR30055:SF242">
    <property type="entry name" value="HTH-TYPE TRANSCRIPTIONAL REPRESSOR KSTR"/>
    <property type="match status" value="1"/>
</dbReference>
<evidence type="ECO:0000313" key="4">
    <source>
        <dbReference type="EMBL" id="MBB4698678.1"/>
    </source>
</evidence>
<keyword evidence="1 2" id="KW-0238">DNA-binding</keyword>
<evidence type="ECO:0000256" key="2">
    <source>
        <dbReference type="PROSITE-ProRule" id="PRU00335"/>
    </source>
</evidence>
<evidence type="ECO:0000256" key="1">
    <source>
        <dbReference type="ARBA" id="ARBA00023125"/>
    </source>
</evidence>
<evidence type="ECO:0000259" key="3">
    <source>
        <dbReference type="PROSITE" id="PS50977"/>
    </source>
</evidence>
<dbReference type="InterPro" id="IPR009057">
    <property type="entry name" value="Homeodomain-like_sf"/>
</dbReference>
<dbReference type="EMBL" id="JACHND010000001">
    <property type="protein sequence ID" value="MBB4698678.1"/>
    <property type="molecule type" value="Genomic_DNA"/>
</dbReference>
<proteinExistence type="predicted"/>
<dbReference type="AlphaFoldDB" id="A0A7W7G5N2"/>
<organism evidence="4 5">
    <name type="scientific">Sphaerisporangium siamense</name>
    <dbReference type="NCBI Taxonomy" id="795645"/>
    <lineage>
        <taxon>Bacteria</taxon>
        <taxon>Bacillati</taxon>
        <taxon>Actinomycetota</taxon>
        <taxon>Actinomycetes</taxon>
        <taxon>Streptosporangiales</taxon>
        <taxon>Streptosporangiaceae</taxon>
        <taxon>Sphaerisporangium</taxon>
    </lineage>
</organism>
<dbReference type="Pfam" id="PF00440">
    <property type="entry name" value="TetR_N"/>
    <property type="match status" value="1"/>
</dbReference>
<dbReference type="Proteomes" id="UP000542210">
    <property type="component" value="Unassembled WGS sequence"/>
</dbReference>
<dbReference type="PROSITE" id="PS50977">
    <property type="entry name" value="HTH_TETR_2"/>
    <property type="match status" value="1"/>
</dbReference>
<dbReference type="PRINTS" id="PR00455">
    <property type="entry name" value="HTHTETR"/>
</dbReference>
<dbReference type="InterPro" id="IPR050109">
    <property type="entry name" value="HTH-type_TetR-like_transc_reg"/>
</dbReference>
<evidence type="ECO:0000313" key="5">
    <source>
        <dbReference type="Proteomes" id="UP000542210"/>
    </source>
</evidence>
<comment type="caution">
    <text evidence="4">The sequence shown here is derived from an EMBL/GenBank/DDBJ whole genome shotgun (WGS) entry which is preliminary data.</text>
</comment>
<dbReference type="Gene3D" id="1.10.357.10">
    <property type="entry name" value="Tetracycline Repressor, domain 2"/>
    <property type="match status" value="1"/>
</dbReference>
<gene>
    <name evidence="4" type="ORF">BJ982_000222</name>
</gene>
<protein>
    <submittedName>
        <fullName evidence="4">AcrR family transcriptional regulator</fullName>
    </submittedName>
</protein>
<dbReference type="PANTHER" id="PTHR30055">
    <property type="entry name" value="HTH-TYPE TRANSCRIPTIONAL REGULATOR RUTR"/>
    <property type="match status" value="1"/>
</dbReference>
<sequence length="201" mass="21846">MRIAEPRAPASPTSERQIARRERILRAAAELGARDKFETVQMHEVAKNADVAIATLYRYFPSKNALFSALLKMEVGAFDAGRPRGQGTDPVTQAAELLVGLSRHLLARPVLAAAMIQASTAEYFAAAMDDVEPTKDALGRILLRIIGAEKPNEQDVSVVRLLAHCWWGALVSTLSGQTTPEKAKTDIELAARLLLAPYSGR</sequence>
<keyword evidence="5" id="KW-1185">Reference proteome</keyword>
<reference evidence="4 5" key="1">
    <citation type="submission" date="2020-08" db="EMBL/GenBank/DDBJ databases">
        <title>Sequencing the genomes of 1000 actinobacteria strains.</title>
        <authorList>
            <person name="Klenk H.-P."/>
        </authorList>
    </citation>
    <scope>NUCLEOTIDE SEQUENCE [LARGE SCALE GENOMIC DNA]</scope>
    <source>
        <strain evidence="4 5">DSM 45784</strain>
    </source>
</reference>
<dbReference type="SUPFAM" id="SSF46689">
    <property type="entry name" value="Homeodomain-like"/>
    <property type="match status" value="1"/>
</dbReference>
<feature type="DNA-binding region" description="H-T-H motif" evidence="2">
    <location>
        <begin position="41"/>
        <end position="60"/>
    </location>
</feature>
<dbReference type="RefSeq" id="WP_221482256.1">
    <property type="nucleotide sequence ID" value="NZ_BOOV01000013.1"/>
</dbReference>
<feature type="domain" description="HTH tetR-type" evidence="3">
    <location>
        <begin position="18"/>
        <end position="78"/>
    </location>
</feature>
<accession>A0A7W7G5N2</accession>
<dbReference type="InterPro" id="IPR001647">
    <property type="entry name" value="HTH_TetR"/>
</dbReference>
<dbReference type="Pfam" id="PF17925">
    <property type="entry name" value="TetR_C_20"/>
    <property type="match status" value="1"/>
</dbReference>
<name>A0A7W7G5N2_9ACTN</name>
<dbReference type="GO" id="GO:0003700">
    <property type="term" value="F:DNA-binding transcription factor activity"/>
    <property type="evidence" value="ECO:0007669"/>
    <property type="project" value="TreeGrafter"/>
</dbReference>